<accession>A0A1H2RDA4</accession>
<dbReference type="AlphaFoldDB" id="A0A1H2RDA4"/>
<evidence type="ECO:0000313" key="3">
    <source>
        <dbReference type="Proteomes" id="UP000183400"/>
    </source>
</evidence>
<dbReference type="PANTHER" id="PTHR39639:SF1">
    <property type="entry name" value="DUF262 DOMAIN-CONTAINING PROTEIN"/>
    <property type="match status" value="1"/>
</dbReference>
<evidence type="ECO:0000313" key="2">
    <source>
        <dbReference type="EMBL" id="SDW17456.1"/>
    </source>
</evidence>
<organism evidence="2 3">
    <name type="scientific">Ruegeria halocynthiae</name>
    <dbReference type="NCBI Taxonomy" id="985054"/>
    <lineage>
        <taxon>Bacteria</taxon>
        <taxon>Pseudomonadati</taxon>
        <taxon>Pseudomonadota</taxon>
        <taxon>Alphaproteobacteria</taxon>
        <taxon>Rhodobacterales</taxon>
        <taxon>Roseobacteraceae</taxon>
        <taxon>Ruegeria</taxon>
    </lineage>
</organism>
<sequence length="345" mass="39572">MYQNGELNIQPEFQRLFRWSEEKKANLIESILIDIPIPSIFTYENEDGTWELIDGLQRISTIFEFFGVLKKLETDELLPPSALQQTTYLPSLENAVWEKSNDIEHVTFDDQKPLEKPQQLAIRRARLDVQVLKQPSDAETKFHLFQRLNRGGAYANEQEVRTCAMVMVAPEFVKRLKVLAANEKFAEMTSINDNAIQRQKDLEYVVRSLVHTYRDYDNVSDVEEFLDAKIIEILSTENVDEFEKNFKFTVDTLHGLFGTKALFPDAGTVNSPGIRFSLRSLEAVFVGILRNATEIQALGDPVAFVKTRVLDFWKQPQVDGMSASGLRGTQRLQRTIPFGSLWFTP</sequence>
<dbReference type="Pfam" id="PF03235">
    <property type="entry name" value="GmrSD_N"/>
    <property type="match status" value="1"/>
</dbReference>
<feature type="domain" description="GmrSD restriction endonucleases N-terminal" evidence="1">
    <location>
        <begin position="5"/>
        <end position="162"/>
    </location>
</feature>
<dbReference type="STRING" id="985054.SAMN05444358_101125"/>
<dbReference type="InterPro" id="IPR004919">
    <property type="entry name" value="GmrSD_N"/>
</dbReference>
<gene>
    <name evidence="2" type="ORF">SAMN05444358_101125</name>
</gene>
<dbReference type="PANTHER" id="PTHR39639">
    <property type="entry name" value="CHROMOSOME 16, WHOLE GENOME SHOTGUN SEQUENCE"/>
    <property type="match status" value="1"/>
</dbReference>
<keyword evidence="3" id="KW-1185">Reference proteome</keyword>
<dbReference type="EMBL" id="FNNP01000001">
    <property type="protein sequence ID" value="SDW17456.1"/>
    <property type="molecule type" value="Genomic_DNA"/>
</dbReference>
<evidence type="ECO:0000259" key="1">
    <source>
        <dbReference type="Pfam" id="PF03235"/>
    </source>
</evidence>
<name>A0A1H2RDA4_9RHOB</name>
<dbReference type="Proteomes" id="UP000183400">
    <property type="component" value="Unassembled WGS sequence"/>
</dbReference>
<reference evidence="3" key="1">
    <citation type="submission" date="2016-10" db="EMBL/GenBank/DDBJ databases">
        <authorList>
            <person name="Varghese N."/>
            <person name="Submissions S."/>
        </authorList>
    </citation>
    <scope>NUCLEOTIDE SEQUENCE [LARGE SCALE GENOMIC DNA]</scope>
    <source>
        <strain evidence="3">DSM 27839</strain>
    </source>
</reference>
<proteinExistence type="predicted"/>
<protein>
    <recommendedName>
        <fullName evidence="1">GmrSD restriction endonucleases N-terminal domain-containing protein</fullName>
    </recommendedName>
</protein>